<feature type="domain" description="TonB-dependent receptor plug" evidence="13">
    <location>
        <begin position="57"/>
        <end position="154"/>
    </location>
</feature>
<keyword evidence="6 12" id="KW-0732">Signal</keyword>
<feature type="signal peptide" evidence="12">
    <location>
        <begin position="1"/>
        <end position="20"/>
    </location>
</feature>
<keyword evidence="7" id="KW-0408">Iron</keyword>
<dbReference type="OrthoDB" id="5409682at2"/>
<dbReference type="PROSITE" id="PS52016">
    <property type="entry name" value="TONB_DEPENDENT_REC_3"/>
    <property type="match status" value="1"/>
</dbReference>
<dbReference type="InterPro" id="IPR039426">
    <property type="entry name" value="TonB-dep_rcpt-like"/>
</dbReference>
<dbReference type="GO" id="GO:0015344">
    <property type="term" value="F:siderophore uptake transmembrane transporter activity"/>
    <property type="evidence" value="ECO:0007669"/>
    <property type="project" value="TreeGrafter"/>
</dbReference>
<reference evidence="14 15" key="1">
    <citation type="submission" date="2017-10" db="EMBL/GenBank/DDBJ databases">
        <title>Genomics of the genus Arcobacter.</title>
        <authorList>
            <person name="Perez-Cataluna A."/>
            <person name="Figueras M.J."/>
        </authorList>
    </citation>
    <scope>NUCLEOTIDE SEQUENCE [LARGE SCALE GENOMIC DNA]</scope>
    <source>
        <strain evidence="14 15">CECT 8441</strain>
    </source>
</reference>
<dbReference type="SUPFAM" id="SSF56935">
    <property type="entry name" value="Porins"/>
    <property type="match status" value="1"/>
</dbReference>
<dbReference type="PANTHER" id="PTHR32552:SF68">
    <property type="entry name" value="FERRICHROME OUTER MEMBRANE TRANSPORTER_PHAGE RECEPTOR"/>
    <property type="match status" value="1"/>
</dbReference>
<keyword evidence="5 11" id="KW-0812">Transmembrane</keyword>
<keyword evidence="8" id="KW-0406">Ion transport</keyword>
<comment type="subcellular location">
    <subcellularLocation>
        <location evidence="1 11">Cell outer membrane</location>
        <topology evidence="1 11">Multi-pass membrane protein</topology>
    </subcellularLocation>
</comment>
<evidence type="ECO:0000313" key="15">
    <source>
        <dbReference type="Proteomes" id="UP000289758"/>
    </source>
</evidence>
<dbReference type="InterPro" id="IPR036942">
    <property type="entry name" value="Beta-barrel_TonB_sf"/>
</dbReference>
<keyword evidence="2 11" id="KW-0813">Transport</keyword>
<dbReference type="RefSeq" id="WP_129086694.1">
    <property type="nucleotide sequence ID" value="NZ_CP053836.1"/>
</dbReference>
<dbReference type="InterPro" id="IPR037066">
    <property type="entry name" value="Plug_dom_sf"/>
</dbReference>
<evidence type="ECO:0000256" key="10">
    <source>
        <dbReference type="ARBA" id="ARBA00023237"/>
    </source>
</evidence>
<evidence type="ECO:0000256" key="7">
    <source>
        <dbReference type="ARBA" id="ARBA00023004"/>
    </source>
</evidence>
<evidence type="ECO:0000313" key="14">
    <source>
        <dbReference type="EMBL" id="RXK06796.1"/>
    </source>
</evidence>
<keyword evidence="15" id="KW-1185">Reference proteome</keyword>
<evidence type="ECO:0000256" key="11">
    <source>
        <dbReference type="PROSITE-ProRule" id="PRU01360"/>
    </source>
</evidence>
<evidence type="ECO:0000256" key="8">
    <source>
        <dbReference type="ARBA" id="ARBA00023065"/>
    </source>
</evidence>
<organism evidence="14 15">
    <name type="scientific">Halarcobacter ebronensis</name>
    <dbReference type="NCBI Taxonomy" id="1462615"/>
    <lineage>
        <taxon>Bacteria</taxon>
        <taxon>Pseudomonadati</taxon>
        <taxon>Campylobacterota</taxon>
        <taxon>Epsilonproteobacteria</taxon>
        <taxon>Campylobacterales</taxon>
        <taxon>Arcobacteraceae</taxon>
        <taxon>Halarcobacter</taxon>
    </lineage>
</organism>
<dbReference type="Gene3D" id="2.40.170.20">
    <property type="entry name" value="TonB-dependent receptor, beta-barrel domain"/>
    <property type="match status" value="1"/>
</dbReference>
<accession>A0A4Q1AM87</accession>
<evidence type="ECO:0000256" key="6">
    <source>
        <dbReference type="ARBA" id="ARBA00022729"/>
    </source>
</evidence>
<comment type="similarity">
    <text evidence="11">Belongs to the TonB-dependent receptor family.</text>
</comment>
<keyword evidence="9 11" id="KW-0472">Membrane</keyword>
<dbReference type="Gene3D" id="2.170.130.10">
    <property type="entry name" value="TonB-dependent receptor, plug domain"/>
    <property type="match status" value="1"/>
</dbReference>
<keyword evidence="3 11" id="KW-1134">Transmembrane beta strand</keyword>
<keyword evidence="10 11" id="KW-0998">Cell outer membrane</keyword>
<evidence type="ECO:0000256" key="3">
    <source>
        <dbReference type="ARBA" id="ARBA00022452"/>
    </source>
</evidence>
<evidence type="ECO:0000256" key="9">
    <source>
        <dbReference type="ARBA" id="ARBA00023136"/>
    </source>
</evidence>
<evidence type="ECO:0000256" key="1">
    <source>
        <dbReference type="ARBA" id="ARBA00004571"/>
    </source>
</evidence>
<comment type="caution">
    <text evidence="14">The sequence shown here is derived from an EMBL/GenBank/DDBJ whole genome shotgun (WGS) entry which is preliminary data.</text>
</comment>
<dbReference type="Pfam" id="PF07715">
    <property type="entry name" value="Plug"/>
    <property type="match status" value="1"/>
</dbReference>
<dbReference type="PANTHER" id="PTHR32552">
    <property type="entry name" value="FERRICHROME IRON RECEPTOR-RELATED"/>
    <property type="match status" value="1"/>
</dbReference>
<name>A0A4Q1AM87_9BACT</name>
<dbReference type="Proteomes" id="UP000289758">
    <property type="component" value="Unassembled WGS sequence"/>
</dbReference>
<feature type="chain" id="PRO_5020785342" description="TonB-dependent receptor plug domain-containing protein" evidence="12">
    <location>
        <begin position="21"/>
        <end position="665"/>
    </location>
</feature>
<gene>
    <name evidence="14" type="ORF">CRV07_05025</name>
</gene>
<proteinExistence type="inferred from homology"/>
<evidence type="ECO:0000256" key="12">
    <source>
        <dbReference type="SAM" id="SignalP"/>
    </source>
</evidence>
<keyword evidence="4" id="KW-0410">Iron transport</keyword>
<dbReference type="EMBL" id="PDKK01000003">
    <property type="protein sequence ID" value="RXK06796.1"/>
    <property type="molecule type" value="Genomic_DNA"/>
</dbReference>
<dbReference type="AlphaFoldDB" id="A0A4Q1AM87"/>
<dbReference type="InterPro" id="IPR012910">
    <property type="entry name" value="Plug_dom"/>
</dbReference>
<evidence type="ECO:0000256" key="2">
    <source>
        <dbReference type="ARBA" id="ARBA00022448"/>
    </source>
</evidence>
<protein>
    <recommendedName>
        <fullName evidence="13">TonB-dependent receptor plug domain-containing protein</fullName>
    </recommendedName>
</protein>
<sequence>MKYTHTSLITALFLSSTLYATQEFKLEQIEVTDTLSAKTMDEIKYEQLNDPQVPTASSTLSTETFTKSDIEKIKPKNVYEILNSAQSVNILYMGRKHPYTISFRGSSTGVGASSFGIILDGALLSDNTAMRILEVLPPEMIESLQIVRDSSALSLAPMQAFGNPNGSPLQGYIVIKTKKPLKNEGGLKVAYESFNTKKTNFFYGGRSDDIYYMGSIDAVDSQGKDGYNTAKEGASGFFKVGMDKDDFNIELSGFYSRYFQEIQKANLPISRFYNVYWKYQPFENGLISLSMTKNWNSNQNTNITLSHAKSNWTHNQDTTGVTYTYFVGSQTNDSVNIKHTMKLADTILKVGGQAIWYDSPNGELFYEGYERKEQIYGAFIQAQHFISDKLIIDEAIRIDKKHIDSLLERYSPNTDLSYPGNLNNTKVSTINDKWAKATLNLALGALYKIDDKNTLTGKFAYASNSVTSDITTSEVGTALEKEEQYRYELGYEYNFAKAVAKANVFYYDINNLKSPYYIGTAANPQIVFSQYDQERYGSELSFEGKIDSFDYLLNYSYVKADNKNNEIPNHIASAKFGYTYKDINTNITTKYVDGYESNFFTTDNNYHKVGDFVVVDMGVDYRHKLNGYDAIASIYGKNITDKKYMTKIGWEDVGAIFGISYSIKF</sequence>
<evidence type="ECO:0000256" key="4">
    <source>
        <dbReference type="ARBA" id="ARBA00022496"/>
    </source>
</evidence>
<evidence type="ECO:0000259" key="13">
    <source>
        <dbReference type="Pfam" id="PF07715"/>
    </source>
</evidence>
<evidence type="ECO:0000256" key="5">
    <source>
        <dbReference type="ARBA" id="ARBA00022692"/>
    </source>
</evidence>
<dbReference type="GO" id="GO:0009279">
    <property type="term" value="C:cell outer membrane"/>
    <property type="evidence" value="ECO:0007669"/>
    <property type="project" value="UniProtKB-SubCell"/>
</dbReference>